<proteinExistence type="predicted"/>
<gene>
    <name evidence="1" type="ORF">RF11_04187</name>
</gene>
<reference evidence="1 2" key="1">
    <citation type="journal article" date="2014" name="Genome Biol. Evol.">
        <title>The genome of the myxosporean Thelohanellus kitauei shows adaptations to nutrient acquisition within its fish host.</title>
        <authorList>
            <person name="Yang Y."/>
            <person name="Xiong J."/>
            <person name="Zhou Z."/>
            <person name="Huo F."/>
            <person name="Miao W."/>
            <person name="Ran C."/>
            <person name="Liu Y."/>
            <person name="Zhang J."/>
            <person name="Feng J."/>
            <person name="Wang M."/>
            <person name="Wang M."/>
            <person name="Wang L."/>
            <person name="Yao B."/>
        </authorList>
    </citation>
    <scope>NUCLEOTIDE SEQUENCE [LARGE SCALE GENOMIC DNA]</scope>
    <source>
        <strain evidence="1">Wuqing</strain>
    </source>
</reference>
<protein>
    <submittedName>
        <fullName evidence="1">Uncharacterized protein</fullName>
    </submittedName>
</protein>
<evidence type="ECO:0000313" key="1">
    <source>
        <dbReference type="EMBL" id="KII64823.1"/>
    </source>
</evidence>
<organism evidence="1 2">
    <name type="scientific">Thelohanellus kitauei</name>
    <name type="common">Myxosporean</name>
    <dbReference type="NCBI Taxonomy" id="669202"/>
    <lineage>
        <taxon>Eukaryota</taxon>
        <taxon>Metazoa</taxon>
        <taxon>Cnidaria</taxon>
        <taxon>Myxozoa</taxon>
        <taxon>Myxosporea</taxon>
        <taxon>Bivalvulida</taxon>
        <taxon>Platysporina</taxon>
        <taxon>Myxobolidae</taxon>
        <taxon>Thelohanellus</taxon>
    </lineage>
</organism>
<dbReference type="EMBL" id="JWZT01004080">
    <property type="protein sequence ID" value="KII64823.1"/>
    <property type="molecule type" value="Genomic_DNA"/>
</dbReference>
<keyword evidence="2" id="KW-1185">Reference proteome</keyword>
<name>A0A0C2J6N3_THEKT</name>
<sequence>MRINHKKSVCISVSKYKTDSIPLDFANDKIPPLERGRSFKYLGIEYIERMQVPDSLRSGLIEECISDLEKLTKLTLHKATDIRLIKMFVYSKLEHVHRIIGFSDLNAKDFDLAGRDRLKSYLRLLGTVSNSVFYSSWIK</sequence>
<accession>A0A0C2J6N3</accession>
<comment type="caution">
    <text evidence="1">The sequence shown here is derived from an EMBL/GenBank/DDBJ whole genome shotgun (WGS) entry which is preliminary data.</text>
</comment>
<dbReference type="Proteomes" id="UP000031668">
    <property type="component" value="Unassembled WGS sequence"/>
</dbReference>
<evidence type="ECO:0000313" key="2">
    <source>
        <dbReference type="Proteomes" id="UP000031668"/>
    </source>
</evidence>
<dbReference type="AlphaFoldDB" id="A0A0C2J6N3"/>